<dbReference type="CDD" id="cd11386">
    <property type="entry name" value="MCP_signal"/>
    <property type="match status" value="1"/>
</dbReference>
<dbReference type="InterPro" id="IPR004089">
    <property type="entry name" value="MCPsignal_dom"/>
</dbReference>
<dbReference type="InterPro" id="IPR003660">
    <property type="entry name" value="HAMP_dom"/>
</dbReference>
<dbReference type="Gene3D" id="3.30.450.20">
    <property type="entry name" value="PAS domain"/>
    <property type="match status" value="1"/>
</dbReference>
<keyword evidence="6 10" id="KW-0472">Membrane</keyword>
<evidence type="ECO:0000256" key="7">
    <source>
        <dbReference type="ARBA" id="ARBA00023224"/>
    </source>
</evidence>
<dbReference type="SUPFAM" id="SSF58104">
    <property type="entry name" value="Methyl-accepting chemotaxis protein (MCP) signaling domain"/>
    <property type="match status" value="1"/>
</dbReference>
<sequence length="587" mass="61374">MFKNLSIRVKVGLILGVCLIGLALIVANALVTMRAQMFADREQRVRSVVEVAHDLVAHEAAEAKAGRLTEEQARKAALAAVTALHHNGAEYFFVLDPKGIMLAHGADASLVGKDLTGAKDPNGVAFINAMLAAARANAEGGFASYAWPKPGENPKLSFPKISFVKTYAPWGWVIASGLYVDDVDREFARAAWALGGISALIMLAGIATALLIVRAVVRPIPRVQAVIAAASAGDLSRTAEVDGKDEIATMAHDFNGLIGTLRDSIARVGEASASVSSASVELTASAGDMSRNAERMNEKAGGIAQAVEGVVGAVSDLSSIAEQLAANAEAVAAAAEEMGASIREVARHAADSSQVAHRAFSTARQAGDVLDQAENAMTQAVETIRQLDTASTEIGEVIRVISDIAQQTNLLALNATIEAARAGEAGKGFAVVANEVKHLATQSARAAEEIEQKITTTQEKTERSVASITEVATMMERVTESIASINEVIGEIDRIAASIAHEVDQQSATTAEIGRNVSQVADAAREVARDTVETSDQAHVVKDAVVFLAQISSETASGATETAAAAGELGRLANDLDQMVSRFRLRA</sequence>
<gene>
    <name evidence="14" type="ORF">J2851_003217</name>
</gene>
<dbReference type="PANTHER" id="PTHR32089">
    <property type="entry name" value="METHYL-ACCEPTING CHEMOTAXIS PROTEIN MCPB"/>
    <property type="match status" value="1"/>
</dbReference>
<feature type="transmembrane region" description="Helical" evidence="10">
    <location>
        <begin position="12"/>
        <end position="31"/>
    </location>
</feature>
<dbReference type="Gene3D" id="6.10.340.10">
    <property type="match status" value="1"/>
</dbReference>
<evidence type="ECO:0000256" key="5">
    <source>
        <dbReference type="ARBA" id="ARBA00022989"/>
    </source>
</evidence>
<keyword evidence="2" id="KW-1003">Cell membrane</keyword>
<keyword evidence="15" id="KW-1185">Reference proteome</keyword>
<dbReference type="PRINTS" id="PR00260">
    <property type="entry name" value="CHEMTRNSDUCR"/>
</dbReference>
<evidence type="ECO:0000256" key="3">
    <source>
        <dbReference type="ARBA" id="ARBA00022519"/>
    </source>
</evidence>
<dbReference type="EMBL" id="JAGINP010000011">
    <property type="protein sequence ID" value="MBP2293434.1"/>
    <property type="molecule type" value="Genomic_DNA"/>
</dbReference>
<dbReference type="Pfam" id="PF17200">
    <property type="entry name" value="sCache_2"/>
    <property type="match status" value="1"/>
</dbReference>
<evidence type="ECO:0000259" key="13">
    <source>
        <dbReference type="PROSITE" id="PS50885"/>
    </source>
</evidence>
<evidence type="ECO:0000259" key="11">
    <source>
        <dbReference type="PROSITE" id="PS50111"/>
    </source>
</evidence>
<feature type="domain" description="HAMP" evidence="13">
    <location>
        <begin position="214"/>
        <end position="266"/>
    </location>
</feature>
<protein>
    <submittedName>
        <fullName evidence="14">Methyl-accepting chemotaxis protein</fullName>
    </submittedName>
</protein>
<reference evidence="14 15" key="1">
    <citation type="submission" date="2021-03" db="EMBL/GenBank/DDBJ databases">
        <title>Genomic Encyclopedia of Type Strains, Phase III (KMG-III): the genomes of soil and plant-associated and newly described type strains.</title>
        <authorList>
            <person name="Whitman W."/>
        </authorList>
    </citation>
    <scope>NUCLEOTIDE SEQUENCE [LARGE SCALE GENOMIC DNA]</scope>
    <source>
        <strain evidence="14 15">IMMIB AFH-6</strain>
    </source>
</reference>
<feature type="transmembrane region" description="Helical" evidence="10">
    <location>
        <begin position="192"/>
        <end position="213"/>
    </location>
</feature>
<dbReference type="PANTHER" id="PTHR32089:SF112">
    <property type="entry name" value="LYSOZYME-LIKE PROTEIN-RELATED"/>
    <property type="match status" value="1"/>
</dbReference>
<evidence type="ECO:0000259" key="12">
    <source>
        <dbReference type="PROSITE" id="PS50192"/>
    </source>
</evidence>
<dbReference type="PROSITE" id="PS50111">
    <property type="entry name" value="CHEMOTAXIS_TRANSDUC_2"/>
    <property type="match status" value="1"/>
</dbReference>
<organism evidence="14 15">
    <name type="scientific">Azospirillum rugosum</name>
    <dbReference type="NCBI Taxonomy" id="416170"/>
    <lineage>
        <taxon>Bacteria</taxon>
        <taxon>Pseudomonadati</taxon>
        <taxon>Pseudomonadota</taxon>
        <taxon>Alphaproteobacteria</taxon>
        <taxon>Rhodospirillales</taxon>
        <taxon>Azospirillaceae</taxon>
        <taxon>Azospirillum</taxon>
    </lineage>
</organism>
<dbReference type="Pfam" id="PF00015">
    <property type="entry name" value="MCPsignal"/>
    <property type="match status" value="1"/>
</dbReference>
<dbReference type="PROSITE" id="PS50192">
    <property type="entry name" value="T_SNARE"/>
    <property type="match status" value="1"/>
</dbReference>
<dbReference type="Pfam" id="PF00672">
    <property type="entry name" value="HAMP"/>
    <property type="match status" value="1"/>
</dbReference>
<keyword evidence="3" id="KW-0997">Cell inner membrane</keyword>
<dbReference type="Gene3D" id="1.10.287.950">
    <property type="entry name" value="Methyl-accepting chemotaxis protein"/>
    <property type="match status" value="1"/>
</dbReference>
<evidence type="ECO:0000256" key="8">
    <source>
        <dbReference type="ARBA" id="ARBA00029447"/>
    </source>
</evidence>
<dbReference type="SMART" id="SM00283">
    <property type="entry name" value="MA"/>
    <property type="match status" value="1"/>
</dbReference>
<dbReference type="CDD" id="cd06225">
    <property type="entry name" value="HAMP"/>
    <property type="match status" value="1"/>
</dbReference>
<dbReference type="InterPro" id="IPR033480">
    <property type="entry name" value="sCache_2"/>
</dbReference>
<dbReference type="RefSeq" id="WP_209767369.1">
    <property type="nucleotide sequence ID" value="NZ_JAGINP010000011.1"/>
</dbReference>
<evidence type="ECO:0000256" key="10">
    <source>
        <dbReference type="SAM" id="Phobius"/>
    </source>
</evidence>
<name>A0ABS4SMH3_9PROT</name>
<keyword evidence="4 10" id="KW-0812">Transmembrane</keyword>
<evidence type="ECO:0000313" key="14">
    <source>
        <dbReference type="EMBL" id="MBP2293434.1"/>
    </source>
</evidence>
<evidence type="ECO:0000313" key="15">
    <source>
        <dbReference type="Proteomes" id="UP000781958"/>
    </source>
</evidence>
<evidence type="ECO:0000256" key="4">
    <source>
        <dbReference type="ARBA" id="ARBA00022692"/>
    </source>
</evidence>
<feature type="domain" description="Methyl-accepting transducer" evidence="11">
    <location>
        <begin position="299"/>
        <end position="528"/>
    </location>
</feature>
<evidence type="ECO:0000256" key="9">
    <source>
        <dbReference type="PROSITE-ProRule" id="PRU00284"/>
    </source>
</evidence>
<dbReference type="InterPro" id="IPR000727">
    <property type="entry name" value="T_SNARE_dom"/>
</dbReference>
<comment type="caution">
    <text evidence="14">The sequence shown here is derived from an EMBL/GenBank/DDBJ whole genome shotgun (WGS) entry which is preliminary data.</text>
</comment>
<comment type="similarity">
    <text evidence="8">Belongs to the methyl-accepting chemotaxis (MCP) protein family.</text>
</comment>
<evidence type="ECO:0000256" key="6">
    <source>
        <dbReference type="ARBA" id="ARBA00023136"/>
    </source>
</evidence>
<dbReference type="SMART" id="SM01049">
    <property type="entry name" value="Cache_2"/>
    <property type="match status" value="1"/>
</dbReference>
<dbReference type="SMART" id="SM00304">
    <property type="entry name" value="HAMP"/>
    <property type="match status" value="1"/>
</dbReference>
<keyword evidence="7 9" id="KW-0807">Transducer</keyword>
<evidence type="ECO:0000256" key="2">
    <source>
        <dbReference type="ARBA" id="ARBA00022475"/>
    </source>
</evidence>
<keyword evidence="5 10" id="KW-1133">Transmembrane helix</keyword>
<proteinExistence type="inferred from homology"/>
<comment type="subcellular location">
    <subcellularLocation>
        <location evidence="1">Cell inner membrane</location>
        <topology evidence="1">Multi-pass membrane protein</topology>
    </subcellularLocation>
</comment>
<dbReference type="Proteomes" id="UP000781958">
    <property type="component" value="Unassembled WGS sequence"/>
</dbReference>
<dbReference type="InterPro" id="IPR004090">
    <property type="entry name" value="Chemotax_Me-accpt_rcpt"/>
</dbReference>
<accession>A0ABS4SMH3</accession>
<feature type="domain" description="T-SNARE coiled-coil homology" evidence="12">
    <location>
        <begin position="472"/>
        <end position="534"/>
    </location>
</feature>
<evidence type="ECO:0000256" key="1">
    <source>
        <dbReference type="ARBA" id="ARBA00004429"/>
    </source>
</evidence>
<dbReference type="PROSITE" id="PS50885">
    <property type="entry name" value="HAMP"/>
    <property type="match status" value="1"/>
</dbReference>